<dbReference type="EMBL" id="CACSLK010016925">
    <property type="protein sequence ID" value="CAA0818388.1"/>
    <property type="molecule type" value="Genomic_DNA"/>
</dbReference>
<feature type="region of interest" description="Disordered" evidence="1">
    <location>
        <begin position="1"/>
        <end position="21"/>
    </location>
</feature>
<evidence type="ECO:0000313" key="4">
    <source>
        <dbReference type="Proteomes" id="UP001153555"/>
    </source>
</evidence>
<name>A0A9N7MZB8_STRHE</name>
<feature type="domain" description="Poor homologous synapsis 1 PH" evidence="2">
    <location>
        <begin position="29"/>
        <end position="185"/>
    </location>
</feature>
<accession>A0A9N7MZB8</accession>
<proteinExistence type="predicted"/>
<organism evidence="3 4">
    <name type="scientific">Striga hermonthica</name>
    <name type="common">Purple witchweed</name>
    <name type="synonym">Buchnera hermonthica</name>
    <dbReference type="NCBI Taxonomy" id="68872"/>
    <lineage>
        <taxon>Eukaryota</taxon>
        <taxon>Viridiplantae</taxon>
        <taxon>Streptophyta</taxon>
        <taxon>Embryophyta</taxon>
        <taxon>Tracheophyta</taxon>
        <taxon>Spermatophyta</taxon>
        <taxon>Magnoliopsida</taxon>
        <taxon>eudicotyledons</taxon>
        <taxon>Gunneridae</taxon>
        <taxon>Pentapetalae</taxon>
        <taxon>asterids</taxon>
        <taxon>lamiids</taxon>
        <taxon>Lamiales</taxon>
        <taxon>Orobanchaceae</taxon>
        <taxon>Buchnereae</taxon>
        <taxon>Striga</taxon>
    </lineage>
</organism>
<dbReference type="Proteomes" id="UP001153555">
    <property type="component" value="Unassembled WGS sequence"/>
</dbReference>
<reference evidence="3" key="1">
    <citation type="submission" date="2019-12" db="EMBL/GenBank/DDBJ databases">
        <authorList>
            <person name="Scholes J."/>
        </authorList>
    </citation>
    <scope>NUCLEOTIDE SEQUENCE</scope>
</reference>
<dbReference type="AlphaFoldDB" id="A0A9N7MZB8"/>
<feature type="compositionally biased region" description="Polar residues" evidence="1">
    <location>
        <begin position="10"/>
        <end position="21"/>
    </location>
</feature>
<keyword evidence="4" id="KW-1185">Reference proteome</keyword>
<evidence type="ECO:0000259" key="2">
    <source>
        <dbReference type="Pfam" id="PF25349"/>
    </source>
</evidence>
<dbReference type="Pfam" id="PF25349">
    <property type="entry name" value="PH_PHS1"/>
    <property type="match status" value="1"/>
</dbReference>
<dbReference type="InterPro" id="IPR057619">
    <property type="entry name" value="PH_PHS1"/>
</dbReference>
<gene>
    <name evidence="3" type="ORF">SHERM_01241</name>
</gene>
<dbReference type="OrthoDB" id="1864854at2759"/>
<comment type="caution">
    <text evidence="3">The sequence shown here is derived from an EMBL/GenBank/DDBJ whole genome shotgun (WGS) entry which is preliminary data.</text>
</comment>
<evidence type="ECO:0000313" key="3">
    <source>
        <dbReference type="EMBL" id="CAA0818388.1"/>
    </source>
</evidence>
<evidence type="ECO:0000256" key="1">
    <source>
        <dbReference type="SAM" id="MobiDB-lite"/>
    </source>
</evidence>
<protein>
    <submittedName>
        <fullName evidence="3">Poor homologous synapsis 1</fullName>
    </submittedName>
</protein>
<sequence>MAGQRRALPSTISDSANTPRQSQISSAIDQWEVQYSRFVCNSSCTNSRTHPSLSPIPKHRAGTWISAAAAASLKLEYRRSSLGACDAVIVVSIRHHVLVSAKITSVEELAVLCRFLEEHYVTKMNFSWPQVSCMSGFPARGSRSVLLSYKDGVGQMQKFSLRFSTIHDSEAFMTLVKEIMESRKTELLAGPVFESSVSSQHEVISSNEPAHRHNMDKKWKSSNVSSSQVMLLSSILNKAQDSESLERIGGNEAAEAVPVLPPSFSPLMKNCCPAVSEDLLATVEDVIAVLEGDMVL</sequence>